<dbReference type="Pfam" id="PF13499">
    <property type="entry name" value="EF-hand_7"/>
    <property type="match status" value="2"/>
</dbReference>
<protein>
    <recommendedName>
        <fullName evidence="4">EF-hand domain-containing protein</fullName>
    </recommendedName>
</protein>
<keyword evidence="2" id="KW-0677">Repeat</keyword>
<dbReference type="Gene3D" id="1.10.238.10">
    <property type="entry name" value="EF-hand"/>
    <property type="match status" value="1"/>
</dbReference>
<dbReference type="SUPFAM" id="SSF47473">
    <property type="entry name" value="EF-hand"/>
    <property type="match status" value="1"/>
</dbReference>
<dbReference type="PROSITE" id="PS50222">
    <property type="entry name" value="EF_HAND_2"/>
    <property type="match status" value="3"/>
</dbReference>
<dbReference type="Proteomes" id="UP001642483">
    <property type="component" value="Unassembled WGS sequence"/>
</dbReference>
<evidence type="ECO:0000256" key="3">
    <source>
        <dbReference type="ARBA" id="ARBA00022837"/>
    </source>
</evidence>
<proteinExistence type="predicted"/>
<organism evidence="5 6">
    <name type="scientific">Clavelina lepadiformis</name>
    <name type="common">Light-bulb sea squirt</name>
    <name type="synonym">Ascidia lepadiformis</name>
    <dbReference type="NCBI Taxonomy" id="159417"/>
    <lineage>
        <taxon>Eukaryota</taxon>
        <taxon>Metazoa</taxon>
        <taxon>Chordata</taxon>
        <taxon>Tunicata</taxon>
        <taxon>Ascidiacea</taxon>
        <taxon>Aplousobranchia</taxon>
        <taxon>Clavelinidae</taxon>
        <taxon>Clavelina</taxon>
    </lineage>
</organism>
<gene>
    <name evidence="5" type="ORF">CVLEPA_LOCUS23420</name>
</gene>
<comment type="caution">
    <text evidence="5">The sequence shown here is derived from an EMBL/GenBank/DDBJ whole genome shotgun (WGS) entry which is preliminary data.</text>
</comment>
<sequence>MGQTNGTLKPKAVEDLMRMTDFNDKELNQWYQEFQKDAPKGHLSKSEFVKMFRNLFPESDPSQFADHVFRTFDVNKDGVLNFREFIIGLSLTLKGTFDEKLFWAFKIYDVDGNGFISQSELNEIIAAMLALCRTKFPAMLAEELILTLDKNNDGQVSWAEFRKGVNENESLTKLLKEALDCVTPA</sequence>
<feature type="domain" description="EF-hand" evidence="4">
    <location>
        <begin position="60"/>
        <end position="95"/>
    </location>
</feature>
<keyword evidence="6" id="KW-1185">Reference proteome</keyword>
<evidence type="ECO:0000256" key="2">
    <source>
        <dbReference type="ARBA" id="ARBA00022737"/>
    </source>
</evidence>
<dbReference type="InterPro" id="IPR028846">
    <property type="entry name" value="Recoverin"/>
</dbReference>
<accession>A0ABP0GGF6</accession>
<dbReference type="EMBL" id="CAWYQH010000119">
    <property type="protein sequence ID" value="CAK8690860.1"/>
    <property type="molecule type" value="Genomic_DNA"/>
</dbReference>
<dbReference type="SMART" id="SM00054">
    <property type="entry name" value="EFh"/>
    <property type="match status" value="3"/>
</dbReference>
<dbReference type="InterPro" id="IPR011992">
    <property type="entry name" value="EF-hand-dom_pair"/>
</dbReference>
<evidence type="ECO:0000313" key="6">
    <source>
        <dbReference type="Proteomes" id="UP001642483"/>
    </source>
</evidence>
<feature type="domain" description="EF-hand" evidence="4">
    <location>
        <begin position="136"/>
        <end position="171"/>
    </location>
</feature>
<keyword evidence="3" id="KW-0106">Calcium</keyword>
<evidence type="ECO:0000256" key="1">
    <source>
        <dbReference type="ARBA" id="ARBA00022723"/>
    </source>
</evidence>
<dbReference type="CDD" id="cd00051">
    <property type="entry name" value="EFh"/>
    <property type="match status" value="2"/>
</dbReference>
<evidence type="ECO:0000259" key="4">
    <source>
        <dbReference type="PROSITE" id="PS50222"/>
    </source>
</evidence>
<reference evidence="5 6" key="1">
    <citation type="submission" date="2024-02" db="EMBL/GenBank/DDBJ databases">
        <authorList>
            <person name="Daric V."/>
            <person name="Darras S."/>
        </authorList>
    </citation>
    <scope>NUCLEOTIDE SEQUENCE [LARGE SCALE GENOMIC DNA]</scope>
</reference>
<name>A0ABP0GGF6_CLALP</name>
<dbReference type="PRINTS" id="PR00450">
    <property type="entry name" value="RECOVERIN"/>
</dbReference>
<dbReference type="InterPro" id="IPR018247">
    <property type="entry name" value="EF_Hand_1_Ca_BS"/>
</dbReference>
<dbReference type="PROSITE" id="PS00018">
    <property type="entry name" value="EF_HAND_1"/>
    <property type="match status" value="3"/>
</dbReference>
<evidence type="ECO:0000313" key="5">
    <source>
        <dbReference type="EMBL" id="CAK8690860.1"/>
    </source>
</evidence>
<feature type="domain" description="EF-hand" evidence="4">
    <location>
        <begin position="96"/>
        <end position="131"/>
    </location>
</feature>
<dbReference type="InterPro" id="IPR002048">
    <property type="entry name" value="EF_hand_dom"/>
</dbReference>
<keyword evidence="1" id="KW-0479">Metal-binding</keyword>
<dbReference type="PANTHER" id="PTHR23055">
    <property type="entry name" value="CALCIUM BINDING PROTEINS"/>
    <property type="match status" value="1"/>
</dbReference>
<dbReference type="PANTHER" id="PTHR23055:SF192">
    <property type="entry name" value="EF-HAND DOMAIN-CONTAINING PROTEIN"/>
    <property type="match status" value="1"/>
</dbReference>